<feature type="domain" description="Serine aminopeptidase S33" evidence="1">
    <location>
        <begin position="24"/>
        <end position="251"/>
    </location>
</feature>
<dbReference type="PRINTS" id="PR00111">
    <property type="entry name" value="ABHYDROLASE"/>
</dbReference>
<protein>
    <submittedName>
        <fullName evidence="2">Phospholipase YtpA</fullName>
        <ecNumber evidence="2">3.1.1.-</ecNumber>
    </submittedName>
</protein>
<comment type="caution">
    <text evidence="2">The sequence shown here is derived from an EMBL/GenBank/DDBJ whole genome shotgun (WGS) entry which is preliminary data.</text>
</comment>
<gene>
    <name evidence="2" type="primary">ytpA</name>
    <name evidence="2" type="ORF">CAGA_09170</name>
</gene>
<dbReference type="PANTHER" id="PTHR11614">
    <property type="entry name" value="PHOSPHOLIPASE-RELATED"/>
    <property type="match status" value="1"/>
</dbReference>
<organism evidence="2 3">
    <name type="scientific">Caproiciproducens galactitolivorans</name>
    <dbReference type="NCBI Taxonomy" id="642589"/>
    <lineage>
        <taxon>Bacteria</taxon>
        <taxon>Bacillati</taxon>
        <taxon>Bacillota</taxon>
        <taxon>Clostridia</taxon>
        <taxon>Eubacteriales</taxon>
        <taxon>Acutalibacteraceae</taxon>
        <taxon>Caproiciproducens</taxon>
    </lineage>
</organism>
<dbReference type="Gene3D" id="3.40.50.1820">
    <property type="entry name" value="alpha/beta hydrolase"/>
    <property type="match status" value="1"/>
</dbReference>
<dbReference type="GO" id="GO:0016787">
    <property type="term" value="F:hydrolase activity"/>
    <property type="evidence" value="ECO:0007669"/>
    <property type="project" value="UniProtKB-KW"/>
</dbReference>
<evidence type="ECO:0000313" key="2">
    <source>
        <dbReference type="EMBL" id="TGJ76847.1"/>
    </source>
</evidence>
<proteinExistence type="predicted"/>
<evidence type="ECO:0000259" key="1">
    <source>
        <dbReference type="Pfam" id="PF12146"/>
    </source>
</evidence>
<dbReference type="Proteomes" id="UP000297714">
    <property type="component" value="Unassembled WGS sequence"/>
</dbReference>
<dbReference type="RefSeq" id="WP_135658249.1">
    <property type="nucleotide sequence ID" value="NZ_JAJUFJ010000007.1"/>
</dbReference>
<evidence type="ECO:0000313" key="3">
    <source>
        <dbReference type="Proteomes" id="UP000297714"/>
    </source>
</evidence>
<keyword evidence="2" id="KW-0378">Hydrolase</keyword>
<dbReference type="AlphaFoldDB" id="A0A4Z0Y1W9"/>
<dbReference type="InterPro" id="IPR022742">
    <property type="entry name" value="Hydrolase_4"/>
</dbReference>
<accession>A0A4Z0Y1W9</accession>
<keyword evidence="3" id="KW-1185">Reference proteome</keyword>
<dbReference type="EMBL" id="SRMQ01000003">
    <property type="protein sequence ID" value="TGJ76847.1"/>
    <property type="molecule type" value="Genomic_DNA"/>
</dbReference>
<dbReference type="InterPro" id="IPR051044">
    <property type="entry name" value="MAG_DAG_Lipase"/>
</dbReference>
<dbReference type="Pfam" id="PF12146">
    <property type="entry name" value="Hydrolase_4"/>
    <property type="match status" value="1"/>
</dbReference>
<dbReference type="SUPFAM" id="SSF53474">
    <property type="entry name" value="alpha/beta-Hydrolases"/>
    <property type="match status" value="1"/>
</dbReference>
<dbReference type="OrthoDB" id="9806902at2"/>
<name>A0A4Z0Y1W9_9FIRM</name>
<dbReference type="EC" id="3.1.1.-" evidence="2"/>
<dbReference type="InterPro" id="IPR029058">
    <property type="entry name" value="AB_hydrolase_fold"/>
</dbReference>
<reference evidence="2 3" key="1">
    <citation type="submission" date="2019-04" db="EMBL/GenBank/DDBJ databases">
        <authorList>
            <person name="Poehlein A."/>
            <person name="Bengelsdorf F.R."/>
            <person name="Duerre P."/>
            <person name="Daniel R."/>
        </authorList>
    </citation>
    <scope>NUCLEOTIDE SEQUENCE [LARGE SCALE GENOMIC DNA]</scope>
    <source>
        <strain evidence="2 3">BS-1</strain>
    </source>
</reference>
<sequence length="268" mass="30017">MTKEMMVPSYDGTKLFFRKDVPESPKAIVVVVHGLCEHLGRYNYVTEKLNRSGFGVYRFDHRGHGKSEGRRVFFHDYNEMVDDVNHFVEMAKMENKGLPVFLLGHSMGGCAVTLFGTKYPGKVQGIVTSGALTRMNAAAPGSLPIPQPADAYFPNELGDGVCSDPAVVKAYEDDPLVEKQISVGLFNALYYGVEWMKKNAKKFTDPVLLLHGCCDGLVSEKDSREFFGDIASSDKTLKIYAHLYHEILNEPCRDEIIAEIVDWLNKRL</sequence>
<dbReference type="InterPro" id="IPR000073">
    <property type="entry name" value="AB_hydrolase_1"/>
</dbReference>